<organism evidence="1 2">
    <name type="scientific">Kroppenstedtia pulmonis</name>
    <dbReference type="NCBI Taxonomy" id="1380685"/>
    <lineage>
        <taxon>Bacteria</taxon>
        <taxon>Bacillati</taxon>
        <taxon>Bacillota</taxon>
        <taxon>Bacilli</taxon>
        <taxon>Bacillales</taxon>
        <taxon>Thermoactinomycetaceae</taxon>
        <taxon>Kroppenstedtia</taxon>
    </lineage>
</organism>
<dbReference type="AlphaFoldDB" id="A0A7D3Y617"/>
<dbReference type="Proteomes" id="UP000503088">
    <property type="component" value="Chromosome"/>
</dbReference>
<name>A0A7D3Y617_9BACL</name>
<evidence type="ECO:0000313" key="1">
    <source>
        <dbReference type="EMBL" id="QKG85285.1"/>
    </source>
</evidence>
<protein>
    <submittedName>
        <fullName evidence="1">Uncharacterized protein</fullName>
    </submittedName>
</protein>
<dbReference type="EMBL" id="CP048104">
    <property type="protein sequence ID" value="QKG85285.1"/>
    <property type="molecule type" value="Genomic_DNA"/>
</dbReference>
<proteinExistence type="predicted"/>
<sequence>MSQSEVLSKNCEKIEVMCGHYQIKERFGTKDAKELLYRAIADHVNREMGQEVLIKKHGLIKGKGG</sequence>
<keyword evidence="2" id="KW-1185">Reference proteome</keyword>
<evidence type="ECO:0000313" key="2">
    <source>
        <dbReference type="Proteomes" id="UP000503088"/>
    </source>
</evidence>
<reference evidence="1 2" key="1">
    <citation type="submission" date="2020-01" db="EMBL/GenBank/DDBJ databases">
        <authorList>
            <person name="Gulvik C.A."/>
            <person name="Batra D.G."/>
        </authorList>
    </citation>
    <scope>NUCLEOTIDE SEQUENCE [LARGE SCALE GENOMIC DNA]</scope>
    <source>
        <strain evidence="1 2">W9323</strain>
    </source>
</reference>
<accession>A0A7D3Y617</accession>
<gene>
    <name evidence="1" type="ORF">GXN76_12915</name>
</gene>
<dbReference type="KEGG" id="kpul:GXN76_12915"/>
<dbReference type="RefSeq" id="WP_173223796.1">
    <property type="nucleotide sequence ID" value="NZ_CP048104.1"/>
</dbReference>